<dbReference type="Proteomes" id="UP000033116">
    <property type="component" value="Chromosome"/>
</dbReference>
<dbReference type="HOGENOM" id="CLU_319267_0_0_2"/>
<evidence type="ECO:0000313" key="2">
    <source>
        <dbReference type="Proteomes" id="UP000033116"/>
    </source>
</evidence>
<gene>
    <name evidence="1" type="ORF">MSMAP_1028</name>
</gene>
<evidence type="ECO:0000313" key="1">
    <source>
        <dbReference type="EMBL" id="AKB61013.1"/>
    </source>
</evidence>
<dbReference type="EMBL" id="CP009511">
    <property type="protein sequence ID" value="AKB61013.1"/>
    <property type="molecule type" value="Genomic_DNA"/>
</dbReference>
<name>A0A0E3RAJ0_METMZ</name>
<dbReference type="PATRIC" id="fig|1434115.4.peg.1281"/>
<sequence length="757" mass="83203">MQNMKQKLILFSALLIISLLAGTAGAIGEAENTDTVSTGMTEPSVSIAYNETGPFRMGDVVKITATFSEPVYDAVAIVGYSVLTPDYFNMTNLSNTVWSYDYEVPAGINDAVNVTVYGIGGTVDLIEKTDIHAFVVDNEAPRFDRIQPSSTYVNTECVVFEFSAFDKLDNTVAYSLFINGTEKKSGIINSNGSVKYEVEKSDNYYQWEIVLEDDAGNIGGSGLQDLYVDTKDPSVTLVSPEDGFVDTTGLLNFNFTCRDTLSANCGLDLDYQLYINGEPEPLLGYGKMVSGEYVEIPYVALFDGAYNWSVLVEDKAGNNCSGKVRNFYVNTEGLIVELISPNSLVDDEFVPAEQKFNFSVMGGAGLPFGYELLINGTEVKNGTSVIGEEGISFCSVDATVADGMNIPWTVRITDCAGRISQPDPLFISVDTTAPAPVSNLTVVDAFSDTTWYYTYDEPGLYVCWDKNTEEDLYDGADAYYGTPYAVFISDFEPSGIEEMELAMPVSSIYDTIDNKALFMHIGMYQGKPLVYGKDYWVAVIALDRAGNYDECFTMCGPVQTYEDMDLTLDAGWNLKSVPRRLAPFNADTCSVFGECSTVIYWDGACWQFPKTIEPCKGYWVYTPEACETNVKFKPMPVGSATPDVPASLDLCAGWQMIGHTSTQPAHWSETLGSLQSDKIIANYKFSNIITYSQNEGWGGTINLGFLDLFAQPESEIPYPVQTLESSGAMVPGQGYWIFMKEDGTYASIENVELYQAE</sequence>
<reference evidence="1 2" key="1">
    <citation type="submission" date="2014-07" db="EMBL/GenBank/DDBJ databases">
        <title>Methanogenic archaea and the global carbon cycle.</title>
        <authorList>
            <person name="Henriksen J.R."/>
            <person name="Luke J."/>
            <person name="Reinhart S."/>
            <person name="Benedict M.N."/>
            <person name="Youngblut N.D."/>
            <person name="Metcalf M.E."/>
            <person name="Whitaker R.J."/>
            <person name="Metcalf W.W."/>
        </authorList>
    </citation>
    <scope>NUCLEOTIDE SEQUENCE [LARGE SCALE GENOMIC DNA]</scope>
    <source>
        <strain evidence="1 2">SarPi</strain>
    </source>
</reference>
<dbReference type="AlphaFoldDB" id="A0A0E3RAJ0"/>
<protein>
    <submittedName>
        <fullName evidence="1">Uncharacterized protein</fullName>
    </submittedName>
</protein>
<organism evidence="1 2">
    <name type="scientific">Methanosarcina mazei SarPi</name>
    <dbReference type="NCBI Taxonomy" id="1434115"/>
    <lineage>
        <taxon>Archaea</taxon>
        <taxon>Methanobacteriati</taxon>
        <taxon>Methanobacteriota</taxon>
        <taxon>Stenosarchaea group</taxon>
        <taxon>Methanomicrobia</taxon>
        <taxon>Methanosarcinales</taxon>
        <taxon>Methanosarcinaceae</taxon>
        <taxon>Methanosarcina</taxon>
    </lineage>
</organism>
<proteinExistence type="predicted"/>
<accession>A0A0E3RAJ0</accession>